<dbReference type="KEGG" id="dti:Desti_1061"/>
<dbReference type="AlphaFoldDB" id="I4C2I6"/>
<feature type="transmembrane region" description="Helical" evidence="4">
    <location>
        <begin position="20"/>
        <end position="41"/>
    </location>
</feature>
<protein>
    <submittedName>
        <fullName evidence="6">ABC-type nitrate/sulfonate/bicarbonate transport system, periplasmic component</fullName>
    </submittedName>
</protein>
<comment type="similarity">
    <text evidence="2">Belongs to the bacterial solute-binding protein SsuA/TauA family.</text>
</comment>
<keyword evidence="4" id="KW-1133">Transmembrane helix</keyword>
<keyword evidence="3" id="KW-0732">Signal</keyword>
<dbReference type="EMBL" id="CP003360">
    <property type="protein sequence ID" value="AFM23777.1"/>
    <property type="molecule type" value="Genomic_DNA"/>
</dbReference>
<gene>
    <name evidence="6" type="ordered locus">Desti_1061</name>
</gene>
<evidence type="ECO:0000259" key="5">
    <source>
        <dbReference type="Pfam" id="PF09084"/>
    </source>
</evidence>
<reference evidence="7" key="1">
    <citation type="submission" date="2012-06" db="EMBL/GenBank/DDBJ databases">
        <title>Complete sequence of chromosome of Desulfomonile tiedjei DSM 6799.</title>
        <authorList>
            <person name="Lucas S."/>
            <person name="Copeland A."/>
            <person name="Lapidus A."/>
            <person name="Glavina del Rio T."/>
            <person name="Dalin E."/>
            <person name="Tice H."/>
            <person name="Bruce D."/>
            <person name="Goodwin L."/>
            <person name="Pitluck S."/>
            <person name="Peters L."/>
            <person name="Ovchinnikova G."/>
            <person name="Zeytun A."/>
            <person name="Lu M."/>
            <person name="Kyrpides N."/>
            <person name="Mavromatis K."/>
            <person name="Ivanova N."/>
            <person name="Brettin T."/>
            <person name="Detter J.C."/>
            <person name="Han C."/>
            <person name="Larimer F."/>
            <person name="Land M."/>
            <person name="Hauser L."/>
            <person name="Markowitz V."/>
            <person name="Cheng J.-F."/>
            <person name="Hugenholtz P."/>
            <person name="Woyke T."/>
            <person name="Wu D."/>
            <person name="Spring S."/>
            <person name="Schroeder M."/>
            <person name="Brambilla E."/>
            <person name="Klenk H.-P."/>
            <person name="Eisen J.A."/>
        </authorList>
    </citation>
    <scope>NUCLEOTIDE SEQUENCE [LARGE SCALE GENOMIC DNA]</scope>
    <source>
        <strain evidence="7">ATCC 49306 / DSM 6799 / DCB-1</strain>
    </source>
</reference>
<dbReference type="Pfam" id="PF09084">
    <property type="entry name" value="NMT1"/>
    <property type="match status" value="1"/>
</dbReference>
<dbReference type="RefSeq" id="WP_014808930.1">
    <property type="nucleotide sequence ID" value="NC_018025.1"/>
</dbReference>
<organism evidence="6 7">
    <name type="scientific">Desulfomonile tiedjei (strain ATCC 49306 / DSM 6799 / DCB-1)</name>
    <dbReference type="NCBI Taxonomy" id="706587"/>
    <lineage>
        <taxon>Bacteria</taxon>
        <taxon>Pseudomonadati</taxon>
        <taxon>Thermodesulfobacteriota</taxon>
        <taxon>Desulfomonilia</taxon>
        <taxon>Desulfomonilales</taxon>
        <taxon>Desulfomonilaceae</taxon>
        <taxon>Desulfomonile</taxon>
    </lineage>
</organism>
<evidence type="ECO:0000313" key="6">
    <source>
        <dbReference type="EMBL" id="AFM23777.1"/>
    </source>
</evidence>
<dbReference type="Gene3D" id="3.40.190.10">
    <property type="entry name" value="Periplasmic binding protein-like II"/>
    <property type="match status" value="2"/>
</dbReference>
<keyword evidence="7" id="KW-1185">Reference proteome</keyword>
<dbReference type="Proteomes" id="UP000006055">
    <property type="component" value="Chromosome"/>
</dbReference>
<keyword evidence="4" id="KW-0812">Transmembrane</keyword>
<sequence length="347" mass="38632">MLTLRHRVGHANLRGAIRNYLLGLWGFFFVLFDMGITAAFFSGFQISEPVSLGSVESEISTPLSVAQEKTFFKRNRVEATITAYKSKTDAASDMLRGKLDKVVIGDFVASRLAVDGNDIQILATLREFGNVKRISMKDRAVNSVYDLKGKRIGLERDLEAERILSPHSSAHMEPEDVLTPDPDPKDQISALEHGEVDATVIFELFDHEIMEKLGSRARIVSTEREELMLGVPIGTEKLTRTKPNPVKNVLTSMVKVKTYVRRNPDDGREIAPKRLSPRVSLYGLEKRSTGSTAEVNVNQALVLTMEGQDQWLTSGRQPATGKLPNLLHFMELEALNHVKPGTVSIIH</sequence>
<dbReference type="STRING" id="706587.Desti_1061"/>
<evidence type="ECO:0000256" key="1">
    <source>
        <dbReference type="ARBA" id="ARBA00004418"/>
    </source>
</evidence>
<dbReference type="PANTHER" id="PTHR30024:SF47">
    <property type="entry name" value="TAURINE-BINDING PERIPLASMIC PROTEIN"/>
    <property type="match status" value="1"/>
</dbReference>
<dbReference type="PANTHER" id="PTHR30024">
    <property type="entry name" value="ALIPHATIC SULFONATES-BINDING PROTEIN-RELATED"/>
    <property type="match status" value="1"/>
</dbReference>
<comment type="subcellular location">
    <subcellularLocation>
        <location evidence="1">Periplasm</location>
    </subcellularLocation>
</comment>
<dbReference type="GO" id="GO:0042597">
    <property type="term" value="C:periplasmic space"/>
    <property type="evidence" value="ECO:0007669"/>
    <property type="project" value="UniProtKB-SubCell"/>
</dbReference>
<evidence type="ECO:0000256" key="4">
    <source>
        <dbReference type="SAM" id="Phobius"/>
    </source>
</evidence>
<dbReference type="HOGENOM" id="CLU_798599_0_0_7"/>
<proteinExistence type="inferred from homology"/>
<evidence type="ECO:0000256" key="3">
    <source>
        <dbReference type="ARBA" id="ARBA00022729"/>
    </source>
</evidence>
<dbReference type="InterPro" id="IPR015168">
    <property type="entry name" value="SsuA/THI5"/>
</dbReference>
<evidence type="ECO:0000256" key="2">
    <source>
        <dbReference type="ARBA" id="ARBA00010742"/>
    </source>
</evidence>
<dbReference type="SUPFAM" id="SSF53850">
    <property type="entry name" value="Periplasmic binding protein-like II"/>
    <property type="match status" value="1"/>
</dbReference>
<dbReference type="eggNOG" id="COG0715">
    <property type="taxonomic scope" value="Bacteria"/>
</dbReference>
<feature type="domain" description="SsuA/THI5-like" evidence="5">
    <location>
        <begin position="61"/>
        <end position="265"/>
    </location>
</feature>
<name>I4C2I6_DESTA</name>
<accession>I4C2I6</accession>
<evidence type="ECO:0000313" key="7">
    <source>
        <dbReference type="Proteomes" id="UP000006055"/>
    </source>
</evidence>
<keyword evidence="4" id="KW-0472">Membrane</keyword>
<dbReference type="OrthoDB" id="9802556at2"/>